<dbReference type="RefSeq" id="WP_144764103.1">
    <property type="nucleotide sequence ID" value="NZ_BPQI01000156.1"/>
</dbReference>
<dbReference type="InterPro" id="IPR035418">
    <property type="entry name" value="AraC-bd_2"/>
</dbReference>
<feature type="domain" description="HTH araC/xylS-type" evidence="4">
    <location>
        <begin position="210"/>
        <end position="306"/>
    </location>
</feature>
<keyword evidence="3" id="KW-0804">Transcription</keyword>
<gene>
    <name evidence="6" type="primary">feaR_1</name>
    <name evidence="5" type="ORF">IFDJLNFL_4503</name>
    <name evidence="6" type="ORF">MTDSW087_02406</name>
</gene>
<proteinExistence type="predicted"/>
<dbReference type="InterPro" id="IPR018060">
    <property type="entry name" value="HTH_AraC"/>
</dbReference>
<evidence type="ECO:0000313" key="7">
    <source>
        <dbReference type="Proteomes" id="UP000401717"/>
    </source>
</evidence>
<dbReference type="PANTHER" id="PTHR46796:SF6">
    <property type="entry name" value="ARAC SUBFAMILY"/>
    <property type="match status" value="1"/>
</dbReference>
<evidence type="ECO:0000256" key="2">
    <source>
        <dbReference type="ARBA" id="ARBA00023125"/>
    </source>
</evidence>
<sequence>MAQRVTFSTATGRELSEARFTAYHDLYAPVADVSRLGDDFSVAVEAHRLGEILAFDRKLKSVSHARSPKRVARNGFDHFTVQLALRGSFWVTTVHGEREVEPGALALIDMTQWMRTDAPDAEIITLSVPREHFDATGEARRLHGAVLPPGRAVLLKDFILSCLRNEALLGPADSPRIERVAIDLLGLALSDRSSIEQAQPETSADIVCRSRAKAFIDAHLGVTPDEVARAVGRSRSSLYRAFEPVGGIAEFIQTRRLARLRRVLGRVDDTRKISEMIYDCGFSNNSHGTRLFKAAFGITPGDYRSARLDGLAVNLDRGDASTIFADWWASLR</sequence>
<reference evidence="5" key="2">
    <citation type="journal article" date="2021" name="Front. Microbiol.">
        <title>Comprehensive Comparative Genomics and Phenotyping of Methylobacterium Species.</title>
        <authorList>
            <person name="Alessa O."/>
            <person name="Ogura Y."/>
            <person name="Fujitani Y."/>
            <person name="Takami H."/>
            <person name="Hayashi T."/>
            <person name="Sahin N."/>
            <person name="Tani A."/>
        </authorList>
    </citation>
    <scope>NUCLEOTIDE SEQUENCE</scope>
    <source>
        <strain evidence="5">DSM 22415</strain>
    </source>
</reference>
<dbReference type="GO" id="GO:0043565">
    <property type="term" value="F:sequence-specific DNA binding"/>
    <property type="evidence" value="ECO:0007669"/>
    <property type="project" value="InterPro"/>
</dbReference>
<dbReference type="PANTHER" id="PTHR46796">
    <property type="entry name" value="HTH-TYPE TRANSCRIPTIONAL ACTIVATOR RHAS-RELATED"/>
    <property type="match status" value="1"/>
</dbReference>
<protein>
    <submittedName>
        <fullName evidence="6">Transcriptional activator FeaR</fullName>
    </submittedName>
</protein>
<dbReference type="InterPro" id="IPR009057">
    <property type="entry name" value="Homeodomain-like_sf"/>
</dbReference>
<dbReference type="SMART" id="SM00342">
    <property type="entry name" value="HTH_ARAC"/>
    <property type="match status" value="1"/>
</dbReference>
<dbReference type="PROSITE" id="PS01124">
    <property type="entry name" value="HTH_ARAC_FAMILY_2"/>
    <property type="match status" value="1"/>
</dbReference>
<dbReference type="InterPro" id="IPR050204">
    <property type="entry name" value="AraC_XylS_family_regulators"/>
</dbReference>
<dbReference type="Pfam" id="PF14525">
    <property type="entry name" value="AraC_binding_2"/>
    <property type="match status" value="1"/>
</dbReference>
<dbReference type="OrthoDB" id="8004517at2"/>
<keyword evidence="2" id="KW-0238">DNA-binding</keyword>
<dbReference type="Proteomes" id="UP001055303">
    <property type="component" value="Unassembled WGS sequence"/>
</dbReference>
<name>A0A564FX54_9HYPH</name>
<accession>A0A564FX54</accession>
<evidence type="ECO:0000256" key="3">
    <source>
        <dbReference type="ARBA" id="ARBA00023163"/>
    </source>
</evidence>
<evidence type="ECO:0000256" key="1">
    <source>
        <dbReference type="ARBA" id="ARBA00023015"/>
    </source>
</evidence>
<evidence type="ECO:0000313" key="8">
    <source>
        <dbReference type="Proteomes" id="UP001055303"/>
    </source>
</evidence>
<dbReference type="EMBL" id="BPQI01000156">
    <property type="protein sequence ID" value="GJD58582.1"/>
    <property type="molecule type" value="Genomic_DNA"/>
</dbReference>
<dbReference type="Proteomes" id="UP000401717">
    <property type="component" value="Unassembled WGS sequence"/>
</dbReference>
<evidence type="ECO:0000313" key="5">
    <source>
        <dbReference type="EMBL" id="GJD58582.1"/>
    </source>
</evidence>
<dbReference type="AlphaFoldDB" id="A0A564FX54"/>
<dbReference type="SUPFAM" id="SSF46689">
    <property type="entry name" value="Homeodomain-like"/>
    <property type="match status" value="1"/>
</dbReference>
<reference evidence="6 7" key="1">
    <citation type="submission" date="2019-06" db="EMBL/GenBank/DDBJ databases">
        <authorList>
            <person name="Rodrigo-Torres L."/>
            <person name="Arahal R. D."/>
            <person name="Lucena T."/>
        </authorList>
    </citation>
    <scope>NUCLEOTIDE SEQUENCE [LARGE SCALE GENOMIC DNA]</scope>
    <source>
        <strain evidence="6 7">SW08-7</strain>
    </source>
</reference>
<dbReference type="Gene3D" id="1.10.10.60">
    <property type="entry name" value="Homeodomain-like"/>
    <property type="match status" value="1"/>
</dbReference>
<keyword evidence="1" id="KW-0805">Transcription regulation</keyword>
<keyword evidence="8" id="KW-1185">Reference proteome</keyword>
<reference evidence="5" key="3">
    <citation type="submission" date="2021-08" db="EMBL/GenBank/DDBJ databases">
        <authorList>
            <person name="Tani A."/>
            <person name="Ola A."/>
            <person name="Ogura Y."/>
            <person name="Katsura K."/>
            <person name="Hayashi T."/>
        </authorList>
    </citation>
    <scope>NUCLEOTIDE SEQUENCE</scope>
    <source>
        <strain evidence="5">DSM 22415</strain>
    </source>
</reference>
<evidence type="ECO:0000313" key="6">
    <source>
        <dbReference type="EMBL" id="VUF12713.1"/>
    </source>
</evidence>
<dbReference type="Pfam" id="PF12833">
    <property type="entry name" value="HTH_18"/>
    <property type="match status" value="1"/>
</dbReference>
<dbReference type="EMBL" id="CABFVH010000012">
    <property type="protein sequence ID" value="VUF12713.1"/>
    <property type="molecule type" value="Genomic_DNA"/>
</dbReference>
<evidence type="ECO:0000259" key="4">
    <source>
        <dbReference type="PROSITE" id="PS01124"/>
    </source>
</evidence>
<organism evidence="6 7">
    <name type="scientific">Methylobacterium dankookense</name>
    <dbReference type="NCBI Taxonomy" id="560405"/>
    <lineage>
        <taxon>Bacteria</taxon>
        <taxon>Pseudomonadati</taxon>
        <taxon>Pseudomonadota</taxon>
        <taxon>Alphaproteobacteria</taxon>
        <taxon>Hyphomicrobiales</taxon>
        <taxon>Methylobacteriaceae</taxon>
        <taxon>Methylobacterium</taxon>
    </lineage>
</organism>
<dbReference type="GO" id="GO:0003700">
    <property type="term" value="F:DNA-binding transcription factor activity"/>
    <property type="evidence" value="ECO:0007669"/>
    <property type="project" value="InterPro"/>
</dbReference>